<dbReference type="GO" id="GO:0008104">
    <property type="term" value="P:intracellular protein localization"/>
    <property type="evidence" value="ECO:0007669"/>
    <property type="project" value="TreeGrafter"/>
</dbReference>
<dbReference type="PANTHER" id="PTHR28081:SF1">
    <property type="entry name" value="DAMAGE-REGULATED IMPORT FACILITATOR 1"/>
    <property type="match status" value="1"/>
</dbReference>
<dbReference type="EMBL" id="KV460213">
    <property type="protein sequence ID" value="OBT99198.1"/>
    <property type="molecule type" value="Genomic_DNA"/>
</dbReference>
<dbReference type="GO" id="GO:0005737">
    <property type="term" value="C:cytoplasm"/>
    <property type="evidence" value="ECO:0007669"/>
    <property type="project" value="UniProtKB-SubCell"/>
</dbReference>
<feature type="region of interest" description="Disordered" evidence="6">
    <location>
        <begin position="83"/>
        <end position="107"/>
    </location>
</feature>
<accession>A0A1B8GTN8</accession>
<reference evidence="8" key="2">
    <citation type="journal article" date="2018" name="Nat. Commun.">
        <title>Extreme sensitivity to ultraviolet light in the fungal pathogen causing white-nose syndrome of bats.</title>
        <authorList>
            <person name="Palmer J.M."/>
            <person name="Drees K.P."/>
            <person name="Foster J.T."/>
            <person name="Lindner D.L."/>
        </authorList>
    </citation>
    <scope>NUCLEOTIDE SEQUENCE [LARGE SCALE GENOMIC DNA]</scope>
    <source>
        <strain evidence="8">UAMH 10579</strain>
    </source>
</reference>
<feature type="compositionally biased region" description="Polar residues" evidence="6">
    <location>
        <begin position="15"/>
        <end position="27"/>
    </location>
</feature>
<feature type="compositionally biased region" description="Low complexity" evidence="6">
    <location>
        <begin position="86"/>
        <end position="99"/>
    </location>
</feature>
<keyword evidence="4" id="KW-0963">Cytoplasm</keyword>
<evidence type="ECO:0000256" key="2">
    <source>
        <dbReference type="ARBA" id="ARBA00004496"/>
    </source>
</evidence>
<dbReference type="STRING" id="342668.A0A1B8GTN8"/>
<dbReference type="Proteomes" id="UP000091956">
    <property type="component" value="Unassembled WGS sequence"/>
</dbReference>
<dbReference type="Pfam" id="PF08591">
    <property type="entry name" value="RNR_inhib"/>
    <property type="match status" value="1"/>
</dbReference>
<dbReference type="InterPro" id="IPR013900">
    <property type="entry name" value="RNR_inhibitor"/>
</dbReference>
<dbReference type="GO" id="GO:1990846">
    <property type="term" value="F:ribonucleoside-diphosphate reductase inhibitor activity"/>
    <property type="evidence" value="ECO:0007669"/>
    <property type="project" value="TreeGrafter"/>
</dbReference>
<protein>
    <submittedName>
        <fullName evidence="7">Uncharacterized protein</fullName>
    </submittedName>
</protein>
<dbReference type="RefSeq" id="XP_018132931.1">
    <property type="nucleotide sequence ID" value="XM_018272168.2"/>
</dbReference>
<dbReference type="GO" id="GO:0005634">
    <property type="term" value="C:nucleus"/>
    <property type="evidence" value="ECO:0007669"/>
    <property type="project" value="UniProtKB-SubCell"/>
</dbReference>
<feature type="compositionally biased region" description="Low complexity" evidence="6">
    <location>
        <begin position="28"/>
        <end position="37"/>
    </location>
</feature>
<evidence type="ECO:0000256" key="1">
    <source>
        <dbReference type="ARBA" id="ARBA00004123"/>
    </source>
</evidence>
<evidence type="ECO:0000313" key="8">
    <source>
        <dbReference type="Proteomes" id="UP000091956"/>
    </source>
</evidence>
<dbReference type="GeneID" id="28836047"/>
<dbReference type="PANTHER" id="PTHR28081">
    <property type="entry name" value="DAMAGE-REGULATED IMPORT FACILITATOR 1-RELATED"/>
    <property type="match status" value="1"/>
</dbReference>
<name>A0A1B8GTN8_9PEZI</name>
<dbReference type="OrthoDB" id="4072855at2759"/>
<comment type="subcellular location">
    <subcellularLocation>
        <location evidence="2">Cytoplasm</location>
    </subcellularLocation>
    <subcellularLocation>
        <location evidence="1">Nucleus</location>
    </subcellularLocation>
</comment>
<evidence type="ECO:0000313" key="7">
    <source>
        <dbReference type="EMBL" id="OBT99198.1"/>
    </source>
</evidence>
<organism evidence="7 8">
    <name type="scientific">Pseudogymnoascus verrucosus</name>
    <dbReference type="NCBI Taxonomy" id="342668"/>
    <lineage>
        <taxon>Eukaryota</taxon>
        <taxon>Fungi</taxon>
        <taxon>Dikarya</taxon>
        <taxon>Ascomycota</taxon>
        <taxon>Pezizomycotina</taxon>
        <taxon>Leotiomycetes</taxon>
        <taxon>Thelebolales</taxon>
        <taxon>Thelebolaceae</taxon>
        <taxon>Pseudogymnoascus</taxon>
    </lineage>
</organism>
<comment type="similarity">
    <text evidence="3">Belongs to the DIF1/spd1 family.</text>
</comment>
<evidence type="ECO:0000256" key="6">
    <source>
        <dbReference type="SAM" id="MobiDB-lite"/>
    </source>
</evidence>
<gene>
    <name evidence="7" type="ORF">VE01_02661</name>
</gene>
<feature type="compositionally biased region" description="Polar residues" evidence="6">
    <location>
        <begin position="195"/>
        <end position="204"/>
    </location>
</feature>
<keyword evidence="5" id="KW-0539">Nucleus</keyword>
<evidence type="ECO:0000256" key="3">
    <source>
        <dbReference type="ARBA" id="ARBA00005459"/>
    </source>
</evidence>
<keyword evidence="8" id="KW-1185">Reference proteome</keyword>
<feature type="region of interest" description="Disordered" evidence="6">
    <location>
        <begin position="145"/>
        <end position="204"/>
    </location>
</feature>
<evidence type="ECO:0000256" key="4">
    <source>
        <dbReference type="ARBA" id="ARBA00022490"/>
    </source>
</evidence>
<dbReference type="AlphaFoldDB" id="A0A1B8GTN8"/>
<sequence length="257" mass="26940">MPSSTHQAKRPYAGTHSQHQASITSYFPSPSGAAPAPTTVRNASSPPVLPATVQSNLLSVGMRVRKSVPEGYKTGSYSSFALFSDQAPPTKPQQQLQPQRRVKQVSGSAARELAPFCGIMKVGGLAVQAPQADEEYMDDEDEVLDEDDVPGMSSQGSTLSAYSTTTHKRRLSASSVGSDDEGGAPYSWADMGISPKSQAPQQGQAWAVAGNRAMALPRRMKKAGAGGAMGGQENGVDFEEAGFLDYAALGEVDMGGL</sequence>
<evidence type="ECO:0000256" key="5">
    <source>
        <dbReference type="ARBA" id="ARBA00023242"/>
    </source>
</evidence>
<reference evidence="7 8" key="1">
    <citation type="submission" date="2016-03" db="EMBL/GenBank/DDBJ databases">
        <title>Comparative genomics of Pseudogymnoascus destructans, the fungus causing white-nose syndrome of bats.</title>
        <authorList>
            <person name="Palmer J.M."/>
            <person name="Drees K.P."/>
            <person name="Foster J.T."/>
            <person name="Lindner D.L."/>
        </authorList>
    </citation>
    <scope>NUCLEOTIDE SEQUENCE [LARGE SCALE GENOMIC DNA]</scope>
    <source>
        <strain evidence="7 8">UAMH 10579</strain>
    </source>
</reference>
<feature type="region of interest" description="Disordered" evidence="6">
    <location>
        <begin position="1"/>
        <end position="47"/>
    </location>
</feature>
<proteinExistence type="inferred from homology"/>
<feature type="compositionally biased region" description="Polar residues" evidence="6">
    <location>
        <begin position="152"/>
        <end position="165"/>
    </location>
</feature>